<proteinExistence type="predicted"/>
<dbReference type="EMBL" id="PYGD01000009">
    <property type="protein sequence ID" value="PSK90002.1"/>
    <property type="molecule type" value="Genomic_DNA"/>
</dbReference>
<dbReference type="InterPro" id="IPR022409">
    <property type="entry name" value="PKD/Chitinase_dom"/>
</dbReference>
<dbReference type="InterPro" id="IPR035986">
    <property type="entry name" value="PKD_dom_sf"/>
</dbReference>
<feature type="signal peptide" evidence="1">
    <location>
        <begin position="1"/>
        <end position="23"/>
    </location>
</feature>
<comment type="caution">
    <text evidence="3">The sequence shown here is derived from an EMBL/GenBank/DDBJ whole genome shotgun (WGS) entry which is preliminary data.</text>
</comment>
<dbReference type="PANTHER" id="PTHR35580">
    <property type="entry name" value="CELL SURFACE GLYCOPROTEIN (S-LAYER PROTEIN)-LIKE PROTEIN"/>
    <property type="match status" value="1"/>
</dbReference>
<evidence type="ECO:0000259" key="2">
    <source>
        <dbReference type="PROSITE" id="PS50093"/>
    </source>
</evidence>
<accession>A0A2P8CYE7</accession>
<evidence type="ECO:0000313" key="4">
    <source>
        <dbReference type="Proteomes" id="UP000240572"/>
    </source>
</evidence>
<dbReference type="Proteomes" id="UP000240572">
    <property type="component" value="Unassembled WGS sequence"/>
</dbReference>
<evidence type="ECO:0000313" key="3">
    <source>
        <dbReference type="EMBL" id="PSK90002.1"/>
    </source>
</evidence>
<dbReference type="Pfam" id="PF00801">
    <property type="entry name" value="PKD"/>
    <property type="match status" value="1"/>
</dbReference>
<name>A0A2P8CYE7_9BACT</name>
<dbReference type="PANTHER" id="PTHR35580:SF1">
    <property type="entry name" value="PHYTASE-LIKE DOMAIN-CONTAINING PROTEIN"/>
    <property type="match status" value="1"/>
</dbReference>
<dbReference type="InterPro" id="IPR000601">
    <property type="entry name" value="PKD_dom"/>
</dbReference>
<dbReference type="SMART" id="SM00089">
    <property type="entry name" value="PKD"/>
    <property type="match status" value="2"/>
</dbReference>
<dbReference type="PROSITE" id="PS51257">
    <property type="entry name" value="PROKAR_LIPOPROTEIN"/>
    <property type="match status" value="1"/>
</dbReference>
<dbReference type="SUPFAM" id="SSF49299">
    <property type="entry name" value="PKD domain"/>
    <property type="match status" value="1"/>
</dbReference>
<feature type="chain" id="PRO_5015126332" evidence="1">
    <location>
        <begin position="24"/>
        <end position="1130"/>
    </location>
</feature>
<reference evidence="3 4" key="1">
    <citation type="submission" date="2018-03" db="EMBL/GenBank/DDBJ databases">
        <title>Genomic Encyclopedia of Type Strains, Phase III (KMG-III): the genomes of soil and plant-associated and newly described type strains.</title>
        <authorList>
            <person name="Whitman W."/>
        </authorList>
    </citation>
    <scope>NUCLEOTIDE SEQUENCE [LARGE SCALE GENOMIC DNA]</scope>
    <source>
        <strain evidence="3 4">CGMCC 1.12700</strain>
    </source>
</reference>
<protein>
    <submittedName>
        <fullName evidence="3">Gliding motility-associated-like protein</fullName>
    </submittedName>
</protein>
<dbReference type="NCBIfam" id="TIGR04131">
    <property type="entry name" value="Bac_Flav_CTERM"/>
    <property type="match status" value="1"/>
</dbReference>
<dbReference type="RefSeq" id="WP_106524351.1">
    <property type="nucleotide sequence ID" value="NZ_PYGD01000009.1"/>
</dbReference>
<keyword evidence="1" id="KW-0732">Signal</keyword>
<feature type="domain" description="PKD" evidence="2">
    <location>
        <begin position="744"/>
        <end position="770"/>
    </location>
</feature>
<gene>
    <name evidence="3" type="ORF">B0I18_1097</name>
</gene>
<keyword evidence="4" id="KW-1185">Reference proteome</keyword>
<evidence type="ECO:0000256" key="1">
    <source>
        <dbReference type="SAM" id="SignalP"/>
    </source>
</evidence>
<dbReference type="PROSITE" id="PS50093">
    <property type="entry name" value="PKD"/>
    <property type="match status" value="1"/>
</dbReference>
<dbReference type="AlphaFoldDB" id="A0A2P8CYE7"/>
<organism evidence="3 4">
    <name type="scientific">Taibaiella chishuiensis</name>
    <dbReference type="NCBI Taxonomy" id="1434707"/>
    <lineage>
        <taxon>Bacteria</taxon>
        <taxon>Pseudomonadati</taxon>
        <taxon>Bacteroidota</taxon>
        <taxon>Chitinophagia</taxon>
        <taxon>Chitinophagales</taxon>
        <taxon>Chitinophagaceae</taxon>
        <taxon>Taibaiella</taxon>
    </lineage>
</organism>
<sequence>MNKIFTPLLTLIILWGAGLAACAHTPTGSTIDFIENHRQFPDQVLYKAFVPGGALFLTGKGFTYTYYNVADLDRIHDKRHEGGDVSQEPVRFHAYQVNFLGADEQALSQPETKRSYHHNYFLGNDPARWAGDVPLYGKVTRKQVYKGIDAVVYSKGSAVKYDFMVDAGIDPSVIRLQFEGVTPRLQRNGSLLLQTSVNTVTEQAPYAYQVIGDKEVKVPCRYKLSSDAVVSFELPSGYNKHYPLVIDPVLVFSTFSGGSAMTYGFSATYDTAGSLYAGGECFGVGWPVTTGAYQVNFGNGVDAGVNKYSPNGNILVYSTYYGGSGQDLPTNMIVNNQGELVICGSTSSTNLPVPTGCYDNTYNGGSADIFIARFSVSGSNLLAATYIGGSSAEGQNVGSLSPNYGDASRGEVLTDSVGNIYIAASSSSGNFPVTSSAFQGTLGGWQDGVICKFNAGLSNLLYSTFLGGSSDDACFSLVFNSSGEVVVCGGTMSPNFPTTSGTVHPAFQGGLADGFVSILNLGTGLVHSTYLGTNQYDHAFKVQIDPANDIYVCGQTAGNYPVSSGVYSITGGDIFIDKLSPNLSSSMLSTRLGNTTGTKFVPTAFLHDNCGNTYLCGFRAGNTLPVTPNAFQSAPVYGFWLGALGPGFTNLLYGTYIGTSGDHVDGGSSRFDPKGIIYHSVCTNSAAFPTTTGSWAPVKLNGTYDIASFKFNTDVSAIDAAFALANNASDTGCAPYSLQFTNLSTGSSSYLWDFGDGTPGSTLAEPSHTFEAGAHLVKLIAYAPLGCALADTAEMMIYVKPGNKPRLILNDTFICAAAPLQLTAQVSNVSTAMGFHWEPVAAILSNPNLPTVSVNPAASNTFMVYISNAATGECVDTAMGTAHIRIHDNNGMYALPGDTTICPGDTVLMRAFGGRHYTWSPLFTIDNIHNATARAWPETDRQYKVLIEGDSGCTIERAVNIRLVPPMQLDAGPDLDVKYGESITIQASSNNPVSWTPASEVHPANGINPVVSPAKTTTYYVTAITPEGCIVTDSVTIHVTNAVLPNAFTPNGDGVNDYFQLLPVDDRVKLREMSIYNRFGQRVFFTRNIAEQWDGTHNGKPADLDTYYYYAEYKIGERTYKLKGDVTLLR</sequence>
<dbReference type="InterPro" id="IPR013783">
    <property type="entry name" value="Ig-like_fold"/>
</dbReference>
<dbReference type="Gene3D" id="2.60.40.10">
    <property type="entry name" value="Immunoglobulins"/>
    <property type="match status" value="1"/>
</dbReference>
<dbReference type="CDD" id="cd00146">
    <property type="entry name" value="PKD"/>
    <property type="match status" value="1"/>
</dbReference>
<dbReference type="InterPro" id="IPR026341">
    <property type="entry name" value="T9SS_type_B"/>
</dbReference>
<dbReference type="Pfam" id="PF13585">
    <property type="entry name" value="CHU_C"/>
    <property type="match status" value="1"/>
</dbReference>
<dbReference type="OrthoDB" id="1652165at2"/>
<dbReference type="InterPro" id="IPR052918">
    <property type="entry name" value="Motility_Chemotaxis_Reg"/>
</dbReference>
<dbReference type="InterPro" id="IPR057708">
    <property type="entry name" value="DUF7948"/>
</dbReference>
<dbReference type="Pfam" id="PF25778">
    <property type="entry name" value="DUF7948"/>
    <property type="match status" value="1"/>
</dbReference>